<evidence type="ECO:0000256" key="1">
    <source>
        <dbReference type="ARBA" id="ARBA00008348"/>
    </source>
</evidence>
<dbReference type="InterPro" id="IPR042092">
    <property type="entry name" value="PsdUridine_s_RsuA/RluB/E/F_cat"/>
</dbReference>
<dbReference type="CDD" id="cd00165">
    <property type="entry name" value="S4"/>
    <property type="match status" value="1"/>
</dbReference>
<dbReference type="EC" id="5.4.99.-" evidence="4"/>
<dbReference type="EMBL" id="CP007770">
    <property type="protein sequence ID" value="AJC87031.1"/>
    <property type="molecule type" value="Genomic_DNA"/>
</dbReference>
<dbReference type="NCBIfam" id="TIGR00093">
    <property type="entry name" value="pseudouridine synthase"/>
    <property type="match status" value="1"/>
</dbReference>
<name>A0A0A8GZ71_9BACT</name>
<dbReference type="InterPro" id="IPR020103">
    <property type="entry name" value="PsdUridine_synth_cat_dom_sf"/>
</dbReference>
<reference evidence="6 7" key="1">
    <citation type="journal article" date="2014" name="Genome Biol. Evol.">
        <title>Comparative Genomics of the Campylobacter lari Group.</title>
        <authorList>
            <person name="Miller W.G."/>
            <person name="Yee E."/>
            <person name="Chapman M.H."/>
            <person name="Smith T.P."/>
            <person name="Bono J.L."/>
            <person name="Huynh S."/>
            <person name="Parker C.T."/>
            <person name="Vandamme P."/>
            <person name="Luong K."/>
            <person name="Korlach J."/>
        </authorList>
    </citation>
    <scope>NUCLEOTIDE SEQUENCE [LARGE SCALE GENOMIC DNA]</scope>
    <source>
        <strain evidence="6 7">NCTC 12927</strain>
    </source>
</reference>
<evidence type="ECO:0000256" key="3">
    <source>
        <dbReference type="PROSITE-ProRule" id="PRU00182"/>
    </source>
</evidence>
<dbReference type="Gene3D" id="3.30.70.1560">
    <property type="entry name" value="Alpha-L RNA-binding motif"/>
    <property type="match status" value="1"/>
</dbReference>
<dbReference type="Gene3D" id="3.10.290.10">
    <property type="entry name" value="RNA-binding S4 domain"/>
    <property type="match status" value="1"/>
</dbReference>
<evidence type="ECO:0000313" key="7">
    <source>
        <dbReference type="Proteomes" id="UP000031163"/>
    </source>
</evidence>
<dbReference type="HOGENOM" id="CLU_024979_1_2_7"/>
<dbReference type="AlphaFoldDB" id="A0A0A8GZ71"/>
<dbReference type="Pfam" id="PF00849">
    <property type="entry name" value="PseudoU_synth_2"/>
    <property type="match status" value="1"/>
</dbReference>
<keyword evidence="2 4" id="KW-0413">Isomerase</keyword>
<dbReference type="KEGG" id="cis:CINS_0017"/>
<dbReference type="InterPro" id="IPR006145">
    <property type="entry name" value="PsdUridine_synth_RsuA/RluA"/>
</dbReference>
<dbReference type="RefSeq" id="WP_039648802.1">
    <property type="nucleotide sequence ID" value="NZ_CP007770.1"/>
</dbReference>
<protein>
    <recommendedName>
        <fullName evidence="4">Pseudouridine synthase</fullName>
        <ecNumber evidence="4">5.4.99.-</ecNumber>
    </recommendedName>
</protein>
<dbReference type="SUPFAM" id="SSF55174">
    <property type="entry name" value="Alpha-L RNA-binding motif"/>
    <property type="match status" value="1"/>
</dbReference>
<proteinExistence type="inferred from homology"/>
<dbReference type="STRING" id="1031564.CINS_0017"/>
<evidence type="ECO:0000256" key="4">
    <source>
        <dbReference type="RuleBase" id="RU003887"/>
    </source>
</evidence>
<evidence type="ECO:0000256" key="2">
    <source>
        <dbReference type="ARBA" id="ARBA00023235"/>
    </source>
</evidence>
<dbReference type="GO" id="GO:0000455">
    <property type="term" value="P:enzyme-directed rRNA pseudouridine synthesis"/>
    <property type="evidence" value="ECO:0007669"/>
    <property type="project" value="UniProtKB-ARBA"/>
</dbReference>
<dbReference type="InterPro" id="IPR018496">
    <property type="entry name" value="PsdUridine_synth_RsuA/RluB_CS"/>
</dbReference>
<dbReference type="PANTHER" id="PTHR47683:SF2">
    <property type="entry name" value="RNA-BINDING S4 DOMAIN-CONTAINING PROTEIN"/>
    <property type="match status" value="1"/>
</dbReference>
<dbReference type="InterPro" id="IPR050343">
    <property type="entry name" value="RsuA_PseudoU_synthase"/>
</dbReference>
<evidence type="ECO:0000259" key="5">
    <source>
        <dbReference type="SMART" id="SM00363"/>
    </source>
</evidence>
<dbReference type="PROSITE" id="PS01149">
    <property type="entry name" value="PSI_RSU"/>
    <property type="match status" value="1"/>
</dbReference>
<comment type="similarity">
    <text evidence="1 4">Belongs to the pseudouridine synthase RsuA family.</text>
</comment>
<dbReference type="PANTHER" id="PTHR47683">
    <property type="entry name" value="PSEUDOURIDINE SYNTHASE FAMILY PROTEIN-RELATED"/>
    <property type="match status" value="1"/>
</dbReference>
<keyword evidence="3" id="KW-0694">RNA-binding</keyword>
<dbReference type="Pfam" id="PF01479">
    <property type="entry name" value="S4"/>
    <property type="match status" value="1"/>
</dbReference>
<dbReference type="Proteomes" id="UP000031163">
    <property type="component" value="Chromosome"/>
</dbReference>
<dbReference type="GO" id="GO:0003723">
    <property type="term" value="F:RNA binding"/>
    <property type="evidence" value="ECO:0007669"/>
    <property type="project" value="UniProtKB-KW"/>
</dbReference>
<dbReference type="InterPro" id="IPR002942">
    <property type="entry name" value="S4_RNA-bd"/>
</dbReference>
<dbReference type="Gene3D" id="3.30.70.580">
    <property type="entry name" value="Pseudouridine synthase I, catalytic domain, N-terminal subdomain"/>
    <property type="match status" value="1"/>
</dbReference>
<evidence type="ECO:0000313" key="6">
    <source>
        <dbReference type="EMBL" id="AJC87031.1"/>
    </source>
</evidence>
<feature type="domain" description="RNA-binding S4" evidence="5">
    <location>
        <begin position="1"/>
        <end position="59"/>
    </location>
</feature>
<dbReference type="GO" id="GO:0120159">
    <property type="term" value="F:rRNA pseudouridine synthase activity"/>
    <property type="evidence" value="ECO:0007669"/>
    <property type="project" value="UniProtKB-ARBA"/>
</dbReference>
<accession>A0A0A8GZ71</accession>
<dbReference type="GeneID" id="74430839"/>
<dbReference type="InterPro" id="IPR036986">
    <property type="entry name" value="S4_RNA-bd_sf"/>
</dbReference>
<dbReference type="SUPFAM" id="SSF55120">
    <property type="entry name" value="Pseudouridine synthase"/>
    <property type="match status" value="1"/>
</dbReference>
<dbReference type="PROSITE" id="PS50889">
    <property type="entry name" value="S4"/>
    <property type="match status" value="1"/>
</dbReference>
<organism evidence="6 7">
    <name type="scientific">Campylobacter insulaenigrae NCTC 12927</name>
    <dbReference type="NCBI Taxonomy" id="1031564"/>
    <lineage>
        <taxon>Bacteria</taxon>
        <taxon>Pseudomonadati</taxon>
        <taxon>Campylobacterota</taxon>
        <taxon>Epsilonproteobacteria</taxon>
        <taxon>Campylobacterales</taxon>
        <taxon>Campylobacteraceae</taxon>
        <taxon>Campylobacter</taxon>
    </lineage>
</organism>
<sequence length="253" mass="29215">MRINKFISHNSKYSRREADELIKQGLVKINKKIALLSDDVNAEDKVFINGKKLHKKTQFSVIIYNKQKGELVSKKDDRGRKTIYHTLPKQFSTWLSVGRLDFASEGLLLLTDSPVIADALMHSDLEREYYLKLKGNIQKNVIEAMQNGLEIQNEKKGAHVKTKIISMNFAPFLGFEIFGSSGGYTKLKVIINEGKNRELRRFFGHFDLEVMDLKRVAFGALDLGMLKSGKYRYLENGEYEKLRDFLKLNNVRY</sequence>
<dbReference type="SMART" id="SM00363">
    <property type="entry name" value="S4"/>
    <property type="match status" value="1"/>
</dbReference>
<dbReference type="InterPro" id="IPR020094">
    <property type="entry name" value="TruA/RsuA/RluB/E/F_N"/>
</dbReference>
<dbReference type="InterPro" id="IPR000748">
    <property type="entry name" value="PsdUridine_synth_RsuA/RluB/E/F"/>
</dbReference>
<gene>
    <name evidence="6" type="primary">rluB</name>
    <name evidence="6" type="ORF">CINS_0017</name>
</gene>